<evidence type="ECO:0000313" key="6">
    <source>
        <dbReference type="Proteomes" id="UP001174037"/>
    </source>
</evidence>
<sequence>MKTFYQVEFNEPNKVTVSINDGLRLVLVLRSRLIVWKYNEIYEYQKGDIFIVNHREQFRFIENKDTLYISIHLTESYLKQYIDDYNNKILILEKGSLQEVIYKQIVNAIAMIGVVDIRKGEYYRLYIEQQLINLMFIIVRFLPTKMNESYKTMLNDYRVEFVCNYIQSNYTNDISLTKVAKKVALSTTYLSKIFTQQMGMGFNQYLIHIRLEHCKEDLIYTDNTITQIALKNGFSNSNMLLKHFKKDTQMTPTQYRGEYKDTHLSENLYEENENIAYQIYLHYLSDYINQPVDSAIQSTEAEKVIDVTLKDSKQTLLHYQHVIQIGNLDVLLIQRYRKQLLEVKKCIGLNHVLIKDPIREGFIKDKIIESDEVIANVHRYMKIDECLNFLLMYHIGLGIEINPPKAISKFKSYYKELVYVLEHIYNTVPDSHLFNLVLYINCIDEQNSQTIITLFKQYFKNIKIVLNFNIENQAEVHIAKRILEDHKQHIDSIAFCANQNDIINFQSIESDQFNLAKKHITLKLKKIMEWLDVKNRKISFTLLNWNTLTGNTNLTNGEYFRAGIIFEQLIEMNGHINMIGYWLNFEIHQKYSQKDIKKELNGIDLYHQFDGKRPAFFTSMFFKKLLKNILYRNGNCIALGNTEHFQIVLWDAEHYNPYFTLNDSSNDLNHKEYQINIFDLLPGTYKIKHLTLDKNHGALYKIWQQYNTRHGMDEETINYVNRVSFPKLDVSEVDIIDTITYHLKLLTNAIQIIEFRRYFDKKYS</sequence>
<evidence type="ECO:0000256" key="1">
    <source>
        <dbReference type="ARBA" id="ARBA00023015"/>
    </source>
</evidence>
<proteinExistence type="predicted"/>
<dbReference type="Gene3D" id="2.60.40.1500">
    <property type="entry name" value="Glycosyl hydrolase domain, family 39"/>
    <property type="match status" value="1"/>
</dbReference>
<dbReference type="PANTHER" id="PTHR43280:SF28">
    <property type="entry name" value="HTH-TYPE TRANSCRIPTIONAL ACTIVATOR RHAS"/>
    <property type="match status" value="1"/>
</dbReference>
<keyword evidence="2" id="KW-0238">DNA-binding</keyword>
<keyword evidence="1" id="KW-0805">Transcription regulation</keyword>
<dbReference type="Pfam" id="PF12833">
    <property type="entry name" value="HTH_18"/>
    <property type="match status" value="1"/>
</dbReference>
<evidence type="ECO:0000256" key="2">
    <source>
        <dbReference type="ARBA" id="ARBA00023125"/>
    </source>
</evidence>
<dbReference type="Gene3D" id="1.10.10.60">
    <property type="entry name" value="Homeodomain-like"/>
    <property type="match status" value="2"/>
</dbReference>
<dbReference type="SMART" id="SM00342">
    <property type="entry name" value="HTH_ARAC"/>
    <property type="match status" value="1"/>
</dbReference>
<protein>
    <submittedName>
        <fullName evidence="5">Helix-turn-helix domain-containing protein</fullName>
    </submittedName>
</protein>
<dbReference type="PANTHER" id="PTHR43280">
    <property type="entry name" value="ARAC-FAMILY TRANSCRIPTIONAL REGULATOR"/>
    <property type="match status" value="1"/>
</dbReference>
<dbReference type="GO" id="GO:0003700">
    <property type="term" value="F:DNA-binding transcription factor activity"/>
    <property type="evidence" value="ECO:0007669"/>
    <property type="project" value="InterPro"/>
</dbReference>
<dbReference type="GO" id="GO:0043565">
    <property type="term" value="F:sequence-specific DNA binding"/>
    <property type="evidence" value="ECO:0007669"/>
    <property type="project" value="InterPro"/>
</dbReference>
<dbReference type="SUPFAM" id="SSF51011">
    <property type="entry name" value="Glycosyl hydrolase domain"/>
    <property type="match status" value="1"/>
</dbReference>
<name>A0AAW7AEZ8_9STAP</name>
<organism evidence="5 6">
    <name type="scientific">Staphylococcus equorum</name>
    <dbReference type="NCBI Taxonomy" id="246432"/>
    <lineage>
        <taxon>Bacteria</taxon>
        <taxon>Bacillati</taxon>
        <taxon>Bacillota</taxon>
        <taxon>Bacilli</taxon>
        <taxon>Bacillales</taxon>
        <taxon>Staphylococcaceae</taxon>
        <taxon>Staphylococcus</taxon>
    </lineage>
</organism>
<dbReference type="SUPFAM" id="SSF46689">
    <property type="entry name" value="Homeodomain-like"/>
    <property type="match status" value="2"/>
</dbReference>
<keyword evidence="3" id="KW-0804">Transcription</keyword>
<dbReference type="NCBIfam" id="NF047455">
    <property type="entry name" value="TF_Staph_AryK"/>
    <property type="match status" value="1"/>
</dbReference>
<dbReference type="InterPro" id="IPR018060">
    <property type="entry name" value="HTH_AraC"/>
</dbReference>
<evidence type="ECO:0000256" key="3">
    <source>
        <dbReference type="ARBA" id="ARBA00023163"/>
    </source>
</evidence>
<dbReference type="Proteomes" id="UP001174037">
    <property type="component" value="Unassembled WGS sequence"/>
</dbReference>
<dbReference type="Gene3D" id="3.20.20.80">
    <property type="entry name" value="Glycosidases"/>
    <property type="match status" value="1"/>
</dbReference>
<gene>
    <name evidence="5" type="ORF">P1A27_02010</name>
</gene>
<dbReference type="PROSITE" id="PS01124">
    <property type="entry name" value="HTH_ARAC_FAMILY_2"/>
    <property type="match status" value="1"/>
</dbReference>
<evidence type="ECO:0000259" key="4">
    <source>
        <dbReference type="PROSITE" id="PS01124"/>
    </source>
</evidence>
<comment type="caution">
    <text evidence="5">The sequence shown here is derived from an EMBL/GenBank/DDBJ whole genome shotgun (WGS) entry which is preliminary data.</text>
</comment>
<dbReference type="RefSeq" id="WP_261676581.1">
    <property type="nucleotide sequence ID" value="NZ_JARGCD010000002.1"/>
</dbReference>
<accession>A0AAW7AEZ8</accession>
<evidence type="ECO:0000313" key="5">
    <source>
        <dbReference type="EMBL" id="MDK9864742.1"/>
    </source>
</evidence>
<feature type="domain" description="HTH araC/xylS-type" evidence="4">
    <location>
        <begin position="160"/>
        <end position="258"/>
    </location>
</feature>
<reference evidence="5" key="2">
    <citation type="submission" date="2023-03" db="EMBL/GenBank/DDBJ databases">
        <authorList>
            <person name="Vazquez L."/>
            <person name="Rodriguez J."/>
            <person name="Mayo B."/>
            <person name="Florez A.B."/>
        </authorList>
    </citation>
    <scope>NUCLEOTIDE SEQUENCE</scope>
    <source>
        <strain evidence="5">5A3I</strain>
    </source>
</reference>
<dbReference type="AlphaFoldDB" id="A0AAW7AEZ8"/>
<dbReference type="InterPro" id="IPR009057">
    <property type="entry name" value="Homeodomain-like_sf"/>
</dbReference>
<reference evidence="5" key="1">
    <citation type="journal article" date="2023" name="Int. J. Mol. Sci.">
        <title>Antibiotic Resistance/Susceptibility Profiles of Staphylococcus equorum Strains from Cheese, and Genome Analysis for Antibiotic Resistance Genes.</title>
        <authorList>
            <person name="Vazquez L."/>
            <person name="Srednik M.E."/>
            <person name="Rodriguez J."/>
            <person name="Florez A.B."/>
            <person name="Mayo B."/>
        </authorList>
    </citation>
    <scope>NUCLEOTIDE SEQUENCE</scope>
    <source>
        <strain evidence="5">5A3I</strain>
    </source>
</reference>
<dbReference type="EMBL" id="JARGCK010000001">
    <property type="protein sequence ID" value="MDK9864742.1"/>
    <property type="molecule type" value="Genomic_DNA"/>
</dbReference>